<comment type="similarity">
    <text evidence="2 5">Belongs to the RxLR effector family.</text>
</comment>
<keyword evidence="4 5" id="KW-0732">Signal</keyword>
<comment type="function">
    <text evidence="5">Effector that suppresses plant defense responses during pathogen infection.</text>
</comment>
<evidence type="ECO:0000313" key="7">
    <source>
        <dbReference type="Proteomes" id="UP000005238"/>
    </source>
</evidence>
<feature type="signal peptide" evidence="5">
    <location>
        <begin position="1"/>
        <end position="20"/>
    </location>
</feature>
<dbReference type="Proteomes" id="UP000005238">
    <property type="component" value="Unassembled WGS sequence"/>
</dbReference>
<reference evidence="7" key="1">
    <citation type="journal article" date="2006" name="Science">
        <title>Phytophthora genome sequences uncover evolutionary origins and mechanisms of pathogenesis.</title>
        <authorList>
            <person name="Tyler B.M."/>
            <person name="Tripathy S."/>
            <person name="Zhang X."/>
            <person name="Dehal P."/>
            <person name="Jiang R.H."/>
            <person name="Aerts A."/>
            <person name="Arredondo F.D."/>
            <person name="Baxter L."/>
            <person name="Bensasson D."/>
            <person name="Beynon J.L."/>
            <person name="Chapman J."/>
            <person name="Damasceno C.M."/>
            <person name="Dorrance A.E."/>
            <person name="Dou D."/>
            <person name="Dickerman A.W."/>
            <person name="Dubchak I.L."/>
            <person name="Garbelotto M."/>
            <person name="Gijzen M."/>
            <person name="Gordon S.G."/>
            <person name="Govers F."/>
            <person name="Grunwald N.J."/>
            <person name="Huang W."/>
            <person name="Ivors K.L."/>
            <person name="Jones R.W."/>
            <person name="Kamoun S."/>
            <person name="Krampis K."/>
            <person name="Lamour K.H."/>
            <person name="Lee M.K."/>
            <person name="McDonald W.H."/>
            <person name="Medina M."/>
            <person name="Meijer H.J."/>
            <person name="Nordberg E.K."/>
            <person name="Maclean D.J."/>
            <person name="Ospina-Giraldo M.D."/>
            <person name="Morris P.F."/>
            <person name="Phuntumart V."/>
            <person name="Putnam N.H."/>
            <person name="Rash S."/>
            <person name="Rose J.K."/>
            <person name="Sakihama Y."/>
            <person name="Salamov A.A."/>
            <person name="Savidor A."/>
            <person name="Scheuring C.F."/>
            <person name="Smith B.M."/>
            <person name="Sobral B.W."/>
            <person name="Terry A."/>
            <person name="Torto-Alalibo T.A."/>
            <person name="Win J."/>
            <person name="Xu Z."/>
            <person name="Zhang H."/>
            <person name="Grigoriev I.V."/>
            <person name="Rokhsar D.S."/>
            <person name="Boore J.L."/>
        </authorList>
    </citation>
    <scope>NUCLEOTIDE SEQUENCE [LARGE SCALE GENOMIC DNA]</scope>
    <source>
        <strain evidence="7">Pr102</strain>
    </source>
</reference>
<dbReference type="InParanoid" id="H3GNH3"/>
<reference evidence="6" key="2">
    <citation type="submission" date="2015-06" db="UniProtKB">
        <authorList>
            <consortium name="EnsemblProtists"/>
        </authorList>
    </citation>
    <scope>IDENTIFICATION</scope>
    <source>
        <strain evidence="6">Pr102</strain>
    </source>
</reference>
<dbReference type="GO" id="GO:0005576">
    <property type="term" value="C:extracellular region"/>
    <property type="evidence" value="ECO:0007669"/>
    <property type="project" value="UniProtKB-SubCell"/>
</dbReference>
<evidence type="ECO:0000256" key="3">
    <source>
        <dbReference type="ARBA" id="ARBA00022525"/>
    </source>
</evidence>
<dbReference type="VEuPathDB" id="FungiDB:KRP22_15069"/>
<feature type="chain" id="PRO_5028510503" description="RxLR effector protein" evidence="5">
    <location>
        <begin position="21"/>
        <end position="176"/>
    </location>
</feature>
<accession>H3GNH3</accession>
<dbReference type="VEuPathDB" id="FungiDB:KRP23_14915"/>
<evidence type="ECO:0000256" key="2">
    <source>
        <dbReference type="ARBA" id="ARBA00010400"/>
    </source>
</evidence>
<evidence type="ECO:0000313" key="6">
    <source>
        <dbReference type="EnsemblProtists" id="Phyra78157"/>
    </source>
</evidence>
<name>H3GNH3_PHYRM</name>
<dbReference type="Pfam" id="PF16810">
    <property type="entry name" value="RXLR"/>
    <property type="match status" value="1"/>
</dbReference>
<comment type="domain">
    <text evidence="5">The RxLR-dEER motif acts to carry the protein into the host cell cytoplasm through binding to cell surface phosphatidylinositol-3-phosphate.</text>
</comment>
<evidence type="ECO:0000256" key="4">
    <source>
        <dbReference type="ARBA" id="ARBA00022729"/>
    </source>
</evidence>
<proteinExistence type="inferred from homology"/>
<dbReference type="EnsemblProtists" id="Phyra78157">
    <property type="protein sequence ID" value="Phyra78157"/>
    <property type="gene ID" value="Phyra78157"/>
</dbReference>
<organism evidence="6 7">
    <name type="scientific">Phytophthora ramorum</name>
    <name type="common">Sudden oak death agent</name>
    <dbReference type="NCBI Taxonomy" id="164328"/>
    <lineage>
        <taxon>Eukaryota</taxon>
        <taxon>Sar</taxon>
        <taxon>Stramenopiles</taxon>
        <taxon>Oomycota</taxon>
        <taxon>Peronosporomycetes</taxon>
        <taxon>Peronosporales</taxon>
        <taxon>Peronosporaceae</taxon>
        <taxon>Phytophthora</taxon>
    </lineage>
</organism>
<protein>
    <recommendedName>
        <fullName evidence="5">RxLR effector protein</fullName>
    </recommendedName>
</protein>
<dbReference type="AlphaFoldDB" id="H3GNH3"/>
<sequence>MHLGFVSLAIALVVLASCDAASVDQTKISMMTTAGVTKAESRPLVDARSLRGYKLSEAEDDERTINVSASIDDVIKRLNAGKIALDYVVNLKKLDKKVLRAFKRLPTKENSYLNKVFVQPKLDKMLKDEKYAQKSFLEWYALGFSGETIKSRLGGVGAHFDTLFTQYTVFVSRIKK</sequence>
<keyword evidence="7" id="KW-1185">Reference proteome</keyword>
<evidence type="ECO:0000256" key="5">
    <source>
        <dbReference type="RuleBase" id="RU367124"/>
    </source>
</evidence>
<keyword evidence="3 5" id="KW-0964">Secreted</keyword>
<evidence type="ECO:0000256" key="1">
    <source>
        <dbReference type="ARBA" id="ARBA00004613"/>
    </source>
</evidence>
<dbReference type="HOGENOM" id="CLU_1781129_0_0_1"/>
<dbReference type="InterPro" id="IPR031825">
    <property type="entry name" value="RXLR"/>
</dbReference>
<dbReference type="EMBL" id="DS566026">
    <property type="status" value="NOT_ANNOTATED_CDS"/>
    <property type="molecule type" value="Genomic_DNA"/>
</dbReference>
<comment type="subcellular location">
    <subcellularLocation>
        <location evidence="1 5">Secreted</location>
    </subcellularLocation>
</comment>